<name>A0ABQ3KXH1_9ALTE</name>
<gene>
    <name evidence="3" type="ORF">GCM10010919_16140</name>
</gene>
<dbReference type="EMBL" id="BNAO01000003">
    <property type="protein sequence ID" value="GHG67446.1"/>
    <property type="molecule type" value="Genomic_DNA"/>
</dbReference>
<proteinExistence type="predicted"/>
<keyword evidence="1" id="KW-0472">Membrane</keyword>
<feature type="transmembrane region" description="Helical" evidence="1">
    <location>
        <begin position="121"/>
        <end position="142"/>
    </location>
</feature>
<sequence length="145" mass="16434">MEVFIVAYLSLFITGFIAATLFPASSELLLLTLLQQSYQPLLLWLAATTGNTLGSCVNWWLGIQLRRFQHKSWFPVSEKQLARAERLFLRYGRWSLLLSWLPVVGDPLTMVAGVLKVPFPIFLLLVTLGKGLRYGILILLAMSFF</sequence>
<evidence type="ECO:0000256" key="1">
    <source>
        <dbReference type="SAM" id="Phobius"/>
    </source>
</evidence>
<dbReference type="InterPro" id="IPR051311">
    <property type="entry name" value="DedA_domain"/>
</dbReference>
<feature type="domain" description="VTT" evidence="2">
    <location>
        <begin position="30"/>
        <end position="139"/>
    </location>
</feature>
<organism evidence="3 4">
    <name type="scientific">Alishewanella longhuensis</name>
    <dbReference type="NCBI Taxonomy" id="1091037"/>
    <lineage>
        <taxon>Bacteria</taxon>
        <taxon>Pseudomonadati</taxon>
        <taxon>Pseudomonadota</taxon>
        <taxon>Gammaproteobacteria</taxon>
        <taxon>Alteromonadales</taxon>
        <taxon>Alteromonadaceae</taxon>
        <taxon>Alishewanella</taxon>
    </lineage>
</organism>
<dbReference type="InterPro" id="IPR032816">
    <property type="entry name" value="VTT_dom"/>
</dbReference>
<reference evidence="4" key="1">
    <citation type="journal article" date="2019" name="Int. J. Syst. Evol. Microbiol.">
        <title>The Global Catalogue of Microorganisms (GCM) 10K type strain sequencing project: providing services to taxonomists for standard genome sequencing and annotation.</title>
        <authorList>
            <consortium name="The Broad Institute Genomics Platform"/>
            <consortium name="The Broad Institute Genome Sequencing Center for Infectious Disease"/>
            <person name="Wu L."/>
            <person name="Ma J."/>
        </authorList>
    </citation>
    <scope>NUCLEOTIDE SEQUENCE [LARGE SCALE GENOMIC DNA]</scope>
    <source>
        <strain evidence="4">CGMCC 1.7003</strain>
    </source>
</reference>
<dbReference type="PANTHER" id="PTHR42709">
    <property type="entry name" value="ALKALINE PHOSPHATASE LIKE PROTEIN"/>
    <property type="match status" value="1"/>
</dbReference>
<accession>A0ABQ3KXH1</accession>
<keyword evidence="1" id="KW-0812">Transmembrane</keyword>
<feature type="transmembrane region" description="Helical" evidence="1">
    <location>
        <begin position="42"/>
        <end position="61"/>
    </location>
</feature>
<dbReference type="Proteomes" id="UP000659697">
    <property type="component" value="Unassembled WGS sequence"/>
</dbReference>
<evidence type="ECO:0000259" key="2">
    <source>
        <dbReference type="Pfam" id="PF09335"/>
    </source>
</evidence>
<protein>
    <submittedName>
        <fullName evidence="3">Membrane protein</fullName>
    </submittedName>
</protein>
<keyword evidence="1" id="KW-1133">Transmembrane helix</keyword>
<evidence type="ECO:0000313" key="4">
    <source>
        <dbReference type="Proteomes" id="UP000659697"/>
    </source>
</evidence>
<evidence type="ECO:0000313" key="3">
    <source>
        <dbReference type="EMBL" id="GHG67446.1"/>
    </source>
</evidence>
<comment type="caution">
    <text evidence="3">The sequence shown here is derived from an EMBL/GenBank/DDBJ whole genome shotgun (WGS) entry which is preliminary data.</text>
</comment>
<dbReference type="PANTHER" id="PTHR42709:SF4">
    <property type="entry name" value="INNER MEMBRANE PROTEIN YQAA"/>
    <property type="match status" value="1"/>
</dbReference>
<feature type="transmembrane region" description="Helical" evidence="1">
    <location>
        <begin position="96"/>
        <end position="115"/>
    </location>
</feature>
<dbReference type="Pfam" id="PF09335">
    <property type="entry name" value="VTT_dom"/>
    <property type="match status" value="1"/>
</dbReference>
<keyword evidence="4" id="KW-1185">Reference proteome</keyword>